<dbReference type="REBASE" id="49188">
    <property type="entry name" value="M.Dti6799ORF3470P"/>
</dbReference>
<dbReference type="OrthoDB" id="9800801at2"/>
<evidence type="ECO:0000313" key="8">
    <source>
        <dbReference type="Proteomes" id="UP000006055"/>
    </source>
</evidence>
<evidence type="ECO:0000256" key="3">
    <source>
        <dbReference type="ARBA" id="ARBA00022679"/>
    </source>
</evidence>
<accession>I4C980</accession>
<dbReference type="GO" id="GO:0005737">
    <property type="term" value="C:cytoplasm"/>
    <property type="evidence" value="ECO:0007669"/>
    <property type="project" value="TreeGrafter"/>
</dbReference>
<dbReference type="InterPro" id="IPR002295">
    <property type="entry name" value="N4/N6-MTase_EcoPI_Mod-like"/>
</dbReference>
<dbReference type="STRING" id="706587.Desti_3470"/>
<dbReference type="HOGENOM" id="CLU_024927_10_2_7"/>
<dbReference type="PANTHER" id="PTHR13370:SF3">
    <property type="entry name" value="TRNA (GUANINE(10)-N2)-METHYLTRANSFERASE HOMOLOG"/>
    <property type="match status" value="1"/>
</dbReference>
<dbReference type="KEGG" id="dti:Desti_3470"/>
<dbReference type="Gene3D" id="3.40.50.150">
    <property type="entry name" value="Vaccinia Virus protein VP39"/>
    <property type="match status" value="1"/>
</dbReference>
<dbReference type="PATRIC" id="fig|706587.4.peg.3943"/>
<evidence type="ECO:0000259" key="6">
    <source>
        <dbReference type="Pfam" id="PF01555"/>
    </source>
</evidence>
<dbReference type="GO" id="GO:0009007">
    <property type="term" value="F:site-specific DNA-methyltransferase (adenine-specific) activity"/>
    <property type="evidence" value="ECO:0007669"/>
    <property type="project" value="UniProtKB-EC"/>
</dbReference>
<dbReference type="Pfam" id="PF01555">
    <property type="entry name" value="N6_N4_Mtase"/>
    <property type="match status" value="1"/>
</dbReference>
<sequence>MPRLTDQEKQEIIRFIDADKPLPDKYRFLLFDEKREVELVWNGKTGEVCNIVLPFQVIEQVDEPRAEKPDDTKIQFDLFDLDNRGRQLKGWTNKLIWGDNKLILSSLKNGPLREEVENQGGIKLIYIDPPFDVGADFSMDIEIGGDTFTKKPSILEEIAYRDTWGKGADSFIAMIYERLALMRDLLAQDGSIYVHCDFRVNSFLRGILDEVFGNDNFRNEITWKRRVGMSSAVHESNRFGVCTDVILFYVKSNKATFTPQYNADSPEYQEYIRTRFTYVDETGRRYQPTSLVNPGYRPNLIYDYKGYKSPPNGWMITKEKMEEWDREGRLYFPKDPSGRIRRKSFADELKGMPVQNLWSDIYEINSQATERVDYPTQKPEALLERIFDASSAEGDLVADFFCGSGTTAAVAERLGRKWIVSDLGKFAIHTTRKRMIGVQRQLKATGKNYRAFEILNLGKYERQHYIGINPNLREEEQRKQLEAKEAAFVDLILRAYRAEKTDGFATFHGKKGGRLVAVGPVNLPVTRLFVEEVILECRKKHITRVDILGFEFEMGLFPNVLDEARAKGIDIAPKYIPAEVFDKRAVEKNQVVFHDVAAIEVKPLFQKNSIAVELTDFSVFYSQDSVAAAEATLKDKSSKVVVERGQIVKVSKDKNGIITRERLTQHWTDWIDYWAVDFNFENKREIVRVKNEESGEWEERWTGDFIFENEWQSFRTKKDRKLELKSVLHECTPGRRKLAVKVVDIFGNDTMTIIEVNVGGKK</sequence>
<dbReference type="GO" id="GO:0003677">
    <property type="term" value="F:DNA binding"/>
    <property type="evidence" value="ECO:0007669"/>
    <property type="project" value="InterPro"/>
</dbReference>
<name>I4C980_DESTA</name>
<evidence type="ECO:0000256" key="1">
    <source>
        <dbReference type="ARBA" id="ARBA00011900"/>
    </source>
</evidence>
<dbReference type="eggNOG" id="COG2189">
    <property type="taxonomic scope" value="Bacteria"/>
</dbReference>
<dbReference type="GO" id="GO:0008170">
    <property type="term" value="F:N-methyltransferase activity"/>
    <property type="evidence" value="ECO:0007669"/>
    <property type="project" value="InterPro"/>
</dbReference>
<keyword evidence="4" id="KW-0949">S-adenosyl-L-methionine</keyword>
<evidence type="ECO:0000256" key="5">
    <source>
        <dbReference type="ARBA" id="ARBA00047942"/>
    </source>
</evidence>
<dbReference type="InterPro" id="IPR029063">
    <property type="entry name" value="SAM-dependent_MTases_sf"/>
</dbReference>
<dbReference type="AlphaFoldDB" id="I4C980"/>
<dbReference type="EMBL" id="CP003360">
    <property type="protein sequence ID" value="AFM26121.1"/>
    <property type="molecule type" value="Genomic_DNA"/>
</dbReference>
<gene>
    <name evidence="7" type="ordered locus">Desti_3470</name>
</gene>
<evidence type="ECO:0000313" key="7">
    <source>
        <dbReference type="EMBL" id="AFM26121.1"/>
    </source>
</evidence>
<dbReference type="RefSeq" id="WP_014811254.1">
    <property type="nucleotide sequence ID" value="NC_018025.1"/>
</dbReference>
<comment type="catalytic activity">
    <reaction evidence="5">
        <text>a 2'-deoxyadenosine in DNA + S-adenosyl-L-methionine = an N(6)-methyl-2'-deoxyadenosine in DNA + S-adenosyl-L-homocysteine + H(+)</text>
        <dbReference type="Rhea" id="RHEA:15197"/>
        <dbReference type="Rhea" id="RHEA-COMP:12418"/>
        <dbReference type="Rhea" id="RHEA-COMP:12419"/>
        <dbReference type="ChEBI" id="CHEBI:15378"/>
        <dbReference type="ChEBI" id="CHEBI:57856"/>
        <dbReference type="ChEBI" id="CHEBI:59789"/>
        <dbReference type="ChEBI" id="CHEBI:90615"/>
        <dbReference type="ChEBI" id="CHEBI:90616"/>
        <dbReference type="EC" id="2.1.1.72"/>
    </reaction>
</comment>
<keyword evidence="3" id="KW-0808">Transferase</keyword>
<dbReference type="PRINTS" id="PR00506">
    <property type="entry name" value="D21N6MTFRASE"/>
</dbReference>
<evidence type="ECO:0000256" key="2">
    <source>
        <dbReference type="ARBA" id="ARBA00022603"/>
    </source>
</evidence>
<evidence type="ECO:0000256" key="4">
    <source>
        <dbReference type="ARBA" id="ARBA00022691"/>
    </source>
</evidence>
<proteinExistence type="predicted"/>
<dbReference type="EC" id="2.1.1.72" evidence="1"/>
<dbReference type="GO" id="GO:0032259">
    <property type="term" value="P:methylation"/>
    <property type="evidence" value="ECO:0007669"/>
    <property type="project" value="UniProtKB-KW"/>
</dbReference>
<dbReference type="InterPro" id="IPR002941">
    <property type="entry name" value="DNA_methylase_N4/N6"/>
</dbReference>
<keyword evidence="2 7" id="KW-0489">Methyltransferase</keyword>
<reference evidence="8" key="1">
    <citation type="submission" date="2012-06" db="EMBL/GenBank/DDBJ databases">
        <title>Complete sequence of chromosome of Desulfomonile tiedjei DSM 6799.</title>
        <authorList>
            <person name="Lucas S."/>
            <person name="Copeland A."/>
            <person name="Lapidus A."/>
            <person name="Glavina del Rio T."/>
            <person name="Dalin E."/>
            <person name="Tice H."/>
            <person name="Bruce D."/>
            <person name="Goodwin L."/>
            <person name="Pitluck S."/>
            <person name="Peters L."/>
            <person name="Ovchinnikova G."/>
            <person name="Zeytun A."/>
            <person name="Lu M."/>
            <person name="Kyrpides N."/>
            <person name="Mavromatis K."/>
            <person name="Ivanova N."/>
            <person name="Brettin T."/>
            <person name="Detter J.C."/>
            <person name="Han C."/>
            <person name="Larimer F."/>
            <person name="Land M."/>
            <person name="Hauser L."/>
            <person name="Markowitz V."/>
            <person name="Cheng J.-F."/>
            <person name="Hugenholtz P."/>
            <person name="Woyke T."/>
            <person name="Wu D."/>
            <person name="Spring S."/>
            <person name="Schroeder M."/>
            <person name="Brambilla E."/>
            <person name="Klenk H.-P."/>
            <person name="Eisen J.A."/>
        </authorList>
    </citation>
    <scope>NUCLEOTIDE SEQUENCE [LARGE SCALE GENOMIC DNA]</scope>
    <source>
        <strain evidence="8">ATCC 49306 / DSM 6799 / DCB-1</strain>
    </source>
</reference>
<dbReference type="PANTHER" id="PTHR13370">
    <property type="entry name" value="RNA METHYLASE-RELATED"/>
    <property type="match status" value="1"/>
</dbReference>
<dbReference type="SUPFAM" id="SSF53335">
    <property type="entry name" value="S-adenosyl-L-methionine-dependent methyltransferases"/>
    <property type="match status" value="1"/>
</dbReference>
<organism evidence="7 8">
    <name type="scientific">Desulfomonile tiedjei (strain ATCC 49306 / DSM 6799 / DCB-1)</name>
    <dbReference type="NCBI Taxonomy" id="706587"/>
    <lineage>
        <taxon>Bacteria</taxon>
        <taxon>Pseudomonadati</taxon>
        <taxon>Thermodesulfobacteriota</taxon>
        <taxon>Desulfomonilia</taxon>
        <taxon>Desulfomonilales</taxon>
        <taxon>Desulfomonilaceae</taxon>
        <taxon>Desulfomonile</taxon>
    </lineage>
</organism>
<keyword evidence="8" id="KW-1185">Reference proteome</keyword>
<protein>
    <recommendedName>
        <fullName evidence="1">site-specific DNA-methyltransferase (adenine-specific)</fullName>
        <ecNumber evidence="1">2.1.1.72</ecNumber>
    </recommendedName>
</protein>
<dbReference type="Proteomes" id="UP000006055">
    <property type="component" value="Chromosome"/>
</dbReference>
<feature type="domain" description="DNA methylase N-4/N-6" evidence="6">
    <location>
        <begin position="122"/>
        <end position="430"/>
    </location>
</feature>